<accession>A0A1U7CR50</accession>
<dbReference type="Gene3D" id="2.40.30.10">
    <property type="entry name" value="Translation factors"/>
    <property type="match status" value="1"/>
</dbReference>
<evidence type="ECO:0000256" key="8">
    <source>
        <dbReference type="RuleBase" id="RU003905"/>
    </source>
</evidence>
<dbReference type="Proteomes" id="UP000186309">
    <property type="component" value="Chromosome"/>
</dbReference>
<dbReference type="Gene3D" id="3.30.160.810">
    <property type="match status" value="1"/>
</dbReference>
<keyword evidence="5 7" id="KW-0687">Ribonucleoprotein</keyword>
<evidence type="ECO:0000256" key="9">
    <source>
        <dbReference type="RuleBase" id="RU003906"/>
    </source>
</evidence>
<keyword evidence="3 7" id="KW-0694">RNA-binding</keyword>
<organism evidence="11 12">
    <name type="scientific">Paludisphaera borealis</name>
    <dbReference type="NCBI Taxonomy" id="1387353"/>
    <lineage>
        <taxon>Bacteria</taxon>
        <taxon>Pseudomonadati</taxon>
        <taxon>Planctomycetota</taxon>
        <taxon>Planctomycetia</taxon>
        <taxon>Isosphaerales</taxon>
        <taxon>Isosphaeraceae</taxon>
        <taxon>Paludisphaera</taxon>
    </lineage>
</organism>
<name>A0A1U7CR50_9BACT</name>
<dbReference type="InterPro" id="IPR019927">
    <property type="entry name" value="Ribosomal_uL3_bac/org-type"/>
</dbReference>
<dbReference type="STRING" id="1387353.BSF38_02890"/>
<proteinExistence type="inferred from homology"/>
<comment type="similarity">
    <text evidence="1 7 8">Belongs to the universal ribosomal protein uL3 family.</text>
</comment>
<dbReference type="PROSITE" id="PS00474">
    <property type="entry name" value="RIBOSOMAL_L3"/>
    <property type="match status" value="1"/>
</dbReference>
<dbReference type="AlphaFoldDB" id="A0A1U7CR50"/>
<gene>
    <name evidence="7 11" type="primary">rplC</name>
    <name evidence="11" type="ORF">BSF38_02890</name>
</gene>
<keyword evidence="4 7" id="KW-0689">Ribosomal protein</keyword>
<dbReference type="InterPro" id="IPR000597">
    <property type="entry name" value="Ribosomal_uL3"/>
</dbReference>
<keyword evidence="2 7" id="KW-0699">rRNA-binding</keyword>
<evidence type="ECO:0000313" key="11">
    <source>
        <dbReference type="EMBL" id="APW61376.1"/>
    </source>
</evidence>
<evidence type="ECO:0000256" key="5">
    <source>
        <dbReference type="ARBA" id="ARBA00023274"/>
    </source>
</evidence>
<evidence type="ECO:0000256" key="1">
    <source>
        <dbReference type="ARBA" id="ARBA00006540"/>
    </source>
</evidence>
<dbReference type="GO" id="GO:0003735">
    <property type="term" value="F:structural constituent of ribosome"/>
    <property type="evidence" value="ECO:0007669"/>
    <property type="project" value="UniProtKB-UniRule"/>
</dbReference>
<comment type="function">
    <text evidence="7 9">One of the primary rRNA binding proteins, it binds directly near the 3'-end of the 23S rRNA, where it nucleates assembly of the 50S subunit.</text>
</comment>
<dbReference type="SUPFAM" id="SSF50447">
    <property type="entry name" value="Translation proteins"/>
    <property type="match status" value="1"/>
</dbReference>
<dbReference type="HAMAP" id="MF_01325_B">
    <property type="entry name" value="Ribosomal_uL3_B"/>
    <property type="match status" value="1"/>
</dbReference>
<feature type="region of interest" description="Disordered" evidence="10">
    <location>
        <begin position="136"/>
        <end position="168"/>
    </location>
</feature>
<dbReference type="FunFam" id="3.30.160.810:FF:000001">
    <property type="entry name" value="50S ribosomal protein L3"/>
    <property type="match status" value="1"/>
</dbReference>
<dbReference type="GO" id="GO:0019843">
    <property type="term" value="F:rRNA binding"/>
    <property type="evidence" value="ECO:0007669"/>
    <property type="project" value="UniProtKB-UniRule"/>
</dbReference>
<dbReference type="OrthoDB" id="9806135at2"/>
<sequence>MRVGLLGRKIGMTQIFQEDGTAVPVTVLECGPCTVLQVRTEELDGYHAVQLGFADKKRKSATMAERGHAKKVEAEPKRYVREIRQATAAELTAGTILTVDAFAEVKHVDVTGTSKGRGFSGVIKRHGFRGLRATHGVKRMHRHPGSSGPSADPSRTRKGIRKPGQFGNTRTTVRNLEVVRVDPTNNLLLLRGAVPGPNGGYLTIRQTNKA</sequence>
<comment type="subunit">
    <text evidence="7 9">Part of the 50S ribosomal subunit. Forms a cluster with proteins L14 and L19.</text>
</comment>
<dbReference type="InterPro" id="IPR019926">
    <property type="entry name" value="Ribosomal_uL3_CS"/>
</dbReference>
<dbReference type="PANTHER" id="PTHR11229:SF16">
    <property type="entry name" value="LARGE RIBOSOMAL SUBUNIT PROTEIN UL3C"/>
    <property type="match status" value="1"/>
</dbReference>
<evidence type="ECO:0000313" key="12">
    <source>
        <dbReference type="Proteomes" id="UP000186309"/>
    </source>
</evidence>
<dbReference type="EMBL" id="CP019082">
    <property type="protein sequence ID" value="APW61376.1"/>
    <property type="molecule type" value="Genomic_DNA"/>
</dbReference>
<dbReference type="InterPro" id="IPR009000">
    <property type="entry name" value="Transl_B-barrel_sf"/>
</dbReference>
<keyword evidence="12" id="KW-1185">Reference proteome</keyword>
<dbReference type="Pfam" id="PF00297">
    <property type="entry name" value="Ribosomal_L3"/>
    <property type="match status" value="1"/>
</dbReference>
<dbReference type="RefSeq" id="WP_076346677.1">
    <property type="nucleotide sequence ID" value="NZ_CP019082.1"/>
</dbReference>
<protein>
    <recommendedName>
        <fullName evidence="6 7">Large ribosomal subunit protein uL3</fullName>
    </recommendedName>
</protein>
<dbReference type="GO" id="GO:0006412">
    <property type="term" value="P:translation"/>
    <property type="evidence" value="ECO:0007669"/>
    <property type="project" value="UniProtKB-UniRule"/>
</dbReference>
<reference evidence="12" key="1">
    <citation type="submission" date="2016-12" db="EMBL/GenBank/DDBJ databases">
        <title>Comparative genomics of four Isosphaeraceae planctomycetes: a common pool of plasmids and glycoside hydrolase genes.</title>
        <authorList>
            <person name="Ivanova A."/>
        </authorList>
    </citation>
    <scope>NUCLEOTIDE SEQUENCE [LARGE SCALE GENOMIC DNA]</scope>
    <source>
        <strain evidence="12">PX4</strain>
    </source>
</reference>
<evidence type="ECO:0000256" key="2">
    <source>
        <dbReference type="ARBA" id="ARBA00022730"/>
    </source>
</evidence>
<evidence type="ECO:0000256" key="10">
    <source>
        <dbReference type="SAM" id="MobiDB-lite"/>
    </source>
</evidence>
<dbReference type="PANTHER" id="PTHR11229">
    <property type="entry name" value="50S RIBOSOMAL PROTEIN L3"/>
    <property type="match status" value="1"/>
</dbReference>
<dbReference type="FunFam" id="2.40.30.10:FF:000004">
    <property type="entry name" value="50S ribosomal protein L3"/>
    <property type="match status" value="1"/>
</dbReference>
<evidence type="ECO:0000256" key="3">
    <source>
        <dbReference type="ARBA" id="ARBA00022884"/>
    </source>
</evidence>
<evidence type="ECO:0000256" key="4">
    <source>
        <dbReference type="ARBA" id="ARBA00022980"/>
    </source>
</evidence>
<dbReference type="GO" id="GO:0022625">
    <property type="term" value="C:cytosolic large ribosomal subunit"/>
    <property type="evidence" value="ECO:0007669"/>
    <property type="project" value="TreeGrafter"/>
</dbReference>
<evidence type="ECO:0000256" key="7">
    <source>
        <dbReference type="HAMAP-Rule" id="MF_01325"/>
    </source>
</evidence>
<dbReference type="KEGG" id="pbor:BSF38_02890"/>
<evidence type="ECO:0000256" key="6">
    <source>
        <dbReference type="ARBA" id="ARBA00035243"/>
    </source>
</evidence>
<dbReference type="NCBIfam" id="TIGR03625">
    <property type="entry name" value="L3_bact"/>
    <property type="match status" value="1"/>
</dbReference>